<dbReference type="GO" id="GO:0016020">
    <property type="term" value="C:membrane"/>
    <property type="evidence" value="ECO:0007669"/>
    <property type="project" value="UniProtKB-SubCell"/>
</dbReference>
<keyword evidence="3" id="KW-0812">Transmembrane</keyword>
<proteinExistence type="inferred from homology"/>
<dbReference type="Pfam" id="PF00892">
    <property type="entry name" value="EamA"/>
    <property type="match status" value="2"/>
</dbReference>
<accession>A0A2K9NRW2</accession>
<evidence type="ECO:0000256" key="1">
    <source>
        <dbReference type="ARBA" id="ARBA00004141"/>
    </source>
</evidence>
<dbReference type="KEGG" id="bsto:C0V70_09080"/>
<dbReference type="InterPro" id="IPR000620">
    <property type="entry name" value="EamA_dom"/>
</dbReference>
<gene>
    <name evidence="6" type="ORF">C0V70_09080</name>
</gene>
<organism evidence="6 7">
    <name type="scientific">Bacteriovorax stolpii</name>
    <name type="common">Bdellovibrio stolpii</name>
    <dbReference type="NCBI Taxonomy" id="960"/>
    <lineage>
        <taxon>Bacteria</taxon>
        <taxon>Pseudomonadati</taxon>
        <taxon>Bdellovibrionota</taxon>
        <taxon>Bacteriovoracia</taxon>
        <taxon>Bacteriovoracales</taxon>
        <taxon>Bacteriovoracaceae</taxon>
        <taxon>Bacteriovorax</taxon>
    </lineage>
</organism>
<evidence type="ECO:0000313" key="7">
    <source>
        <dbReference type="Proteomes" id="UP000235584"/>
    </source>
</evidence>
<dbReference type="EMBL" id="CP025704">
    <property type="protein sequence ID" value="AUN98253.1"/>
    <property type="molecule type" value="Genomic_DNA"/>
</dbReference>
<dbReference type="SUPFAM" id="SSF103481">
    <property type="entry name" value="Multidrug resistance efflux transporter EmrE"/>
    <property type="match status" value="2"/>
</dbReference>
<evidence type="ECO:0000313" key="6">
    <source>
        <dbReference type="EMBL" id="AUN98253.1"/>
    </source>
</evidence>
<dbReference type="PANTHER" id="PTHR32322">
    <property type="entry name" value="INNER MEMBRANE TRANSPORTER"/>
    <property type="match status" value="1"/>
</dbReference>
<dbReference type="InterPro" id="IPR037185">
    <property type="entry name" value="EmrE-like"/>
</dbReference>
<evidence type="ECO:0000256" key="2">
    <source>
        <dbReference type="ARBA" id="ARBA00007362"/>
    </source>
</evidence>
<reference evidence="6 7" key="1">
    <citation type="submission" date="2018-01" db="EMBL/GenBank/DDBJ databases">
        <title>Complete genome sequence of Bacteriovorax stolpii DSM12778.</title>
        <authorList>
            <person name="Tang B."/>
            <person name="Chang J."/>
        </authorList>
    </citation>
    <scope>NUCLEOTIDE SEQUENCE [LARGE SCALE GENOMIC DNA]</scope>
    <source>
        <strain evidence="6 7">DSM 12778</strain>
    </source>
</reference>
<evidence type="ECO:0000256" key="4">
    <source>
        <dbReference type="ARBA" id="ARBA00022989"/>
    </source>
</evidence>
<comment type="similarity">
    <text evidence="2">Belongs to the EamA transporter family.</text>
</comment>
<dbReference type="Proteomes" id="UP000235584">
    <property type="component" value="Chromosome"/>
</dbReference>
<keyword evidence="4" id="KW-1133">Transmembrane helix</keyword>
<keyword evidence="5" id="KW-0472">Membrane</keyword>
<dbReference type="InterPro" id="IPR050638">
    <property type="entry name" value="AA-Vitamin_Transporters"/>
</dbReference>
<name>A0A2K9NRW2_BACTC</name>
<evidence type="ECO:0000256" key="5">
    <source>
        <dbReference type="ARBA" id="ARBA00023136"/>
    </source>
</evidence>
<dbReference type="AlphaFoldDB" id="A0A2K9NRW2"/>
<dbReference type="RefSeq" id="WP_102243544.1">
    <property type="nucleotide sequence ID" value="NZ_CP025704.1"/>
</dbReference>
<comment type="subcellular location">
    <subcellularLocation>
        <location evidence="1">Membrane</location>
        <topology evidence="1">Multi-pass membrane protein</topology>
    </subcellularLocation>
</comment>
<evidence type="ECO:0000256" key="3">
    <source>
        <dbReference type="ARBA" id="ARBA00022692"/>
    </source>
</evidence>
<sequence>MNSRNILLFSICSLIWGTTWFVIKFQIDSTGPIASVFFRFLLAAIMMFVINVFFIKKTLKYPLANHKFFMLQGLFNFCLNYILTYVSEQYINSGLVALTFTVLIYFNMLGMKLIYKKEIYKNVIYGAIMGFFGIIFLFWREISNFSADKVTIFGIVIGIVATLFASIGNMFAYKNHQLKVPVMTFNAWGMLYGAAFSLIIGLIHGESFYFPTTPSFLFSLTYLSLFGTVVAFWAYQTLVGTIGADRAAYTSIISPVIAMIISSVFENIVFTPQLFVGILLCFFGNLLALKKPQKSDVAPRPA</sequence>
<protein>
    <submittedName>
        <fullName evidence="6">EamA family transporter</fullName>
    </submittedName>
</protein>
<dbReference type="PANTHER" id="PTHR32322:SF2">
    <property type="entry name" value="EAMA DOMAIN-CONTAINING PROTEIN"/>
    <property type="match status" value="1"/>
</dbReference>
<keyword evidence="7" id="KW-1185">Reference proteome</keyword>